<proteinExistence type="predicted"/>
<dbReference type="InterPro" id="IPR013762">
    <property type="entry name" value="Integrase-like_cat_sf"/>
</dbReference>
<evidence type="ECO:0000256" key="2">
    <source>
        <dbReference type="ARBA" id="ARBA00023125"/>
    </source>
</evidence>
<evidence type="ECO:0000256" key="1">
    <source>
        <dbReference type="ARBA" id="ARBA00022908"/>
    </source>
</evidence>
<sequence length="410" mass="46513">MGRLAETGNAWEPFQLLDADGVLVEPVAVFFAGLQAEEKSVSTLRAYGNDLLLWWRWLAAVGVAWNHATTIEGRDFLRWMRIADKPTRVHWRYRDGASPPASDEKPGTVKRASAGANPVTGKAGPGLKYAPATRARAESTLRTFYDVHLETGQGPIINPFPLDRSRRAGRANAHHNPMDQFKRGRKGRYRPKVSKRIPKRIPDEQFNEIFAGLKYHRDRALLAFWVSTGARAEELLDSFQGDVYPGDQLISVTRKGSRDIQQIPVSPDAFVWLRLYQEEIWKRGAPRGRDQPLWFTLRRPFRPLTYAAARAMFQRANELLGSNWGIHDLRHTAAWRMAQDPEMSITDVQWILAHVSLETTQLYTAPDQHEVIVNTRAYHQRRASKPAQTPPPPAPGYNPESLRTLFGDPS</sequence>
<feature type="region of interest" description="Disordered" evidence="4">
    <location>
        <begin position="170"/>
        <end position="192"/>
    </location>
</feature>
<dbReference type="InterPro" id="IPR004107">
    <property type="entry name" value="Integrase_SAM-like_N"/>
</dbReference>
<dbReference type="GO" id="GO:0003677">
    <property type="term" value="F:DNA binding"/>
    <property type="evidence" value="ECO:0007669"/>
    <property type="project" value="UniProtKB-KW"/>
</dbReference>
<dbReference type="GO" id="GO:0015074">
    <property type="term" value="P:DNA integration"/>
    <property type="evidence" value="ECO:0007669"/>
    <property type="project" value="UniProtKB-KW"/>
</dbReference>
<dbReference type="GO" id="GO:0006310">
    <property type="term" value="P:DNA recombination"/>
    <property type="evidence" value="ECO:0007669"/>
    <property type="project" value="UniProtKB-KW"/>
</dbReference>
<feature type="region of interest" description="Disordered" evidence="4">
    <location>
        <begin position="378"/>
        <end position="410"/>
    </location>
</feature>
<reference evidence="6 7" key="1">
    <citation type="submission" date="2019-10" db="EMBL/GenBank/DDBJ databases">
        <title>Whole genome shotgun sequence of Acrocarpospora macrocephala NBRC 16266.</title>
        <authorList>
            <person name="Ichikawa N."/>
            <person name="Kimura A."/>
            <person name="Kitahashi Y."/>
            <person name="Komaki H."/>
            <person name="Oguchi A."/>
        </authorList>
    </citation>
    <scope>NUCLEOTIDE SEQUENCE [LARGE SCALE GENOMIC DNA]</scope>
    <source>
        <strain evidence="6 7">NBRC 16266</strain>
    </source>
</reference>
<dbReference type="Proteomes" id="UP000331127">
    <property type="component" value="Unassembled WGS sequence"/>
</dbReference>
<dbReference type="PANTHER" id="PTHR30349:SF81">
    <property type="entry name" value="TYROSINE RECOMBINASE XERC"/>
    <property type="match status" value="1"/>
</dbReference>
<comment type="caution">
    <text evidence="6">The sequence shown here is derived from an EMBL/GenBank/DDBJ whole genome shotgun (WGS) entry which is preliminary data.</text>
</comment>
<organism evidence="6 7">
    <name type="scientific">Acrocarpospora macrocephala</name>
    <dbReference type="NCBI Taxonomy" id="150177"/>
    <lineage>
        <taxon>Bacteria</taxon>
        <taxon>Bacillati</taxon>
        <taxon>Actinomycetota</taxon>
        <taxon>Actinomycetes</taxon>
        <taxon>Streptosporangiales</taxon>
        <taxon>Streptosporangiaceae</taxon>
        <taxon>Acrocarpospora</taxon>
    </lineage>
</organism>
<protein>
    <submittedName>
        <fullName evidence="6">Integrase</fullName>
    </submittedName>
</protein>
<keyword evidence="2" id="KW-0238">DNA-binding</keyword>
<evidence type="ECO:0000313" key="6">
    <source>
        <dbReference type="EMBL" id="GES17087.1"/>
    </source>
</evidence>
<keyword evidence="3" id="KW-0233">DNA recombination</keyword>
<dbReference type="InterPro" id="IPR011010">
    <property type="entry name" value="DNA_brk_join_enz"/>
</dbReference>
<dbReference type="EMBL" id="BLAE01000145">
    <property type="protein sequence ID" value="GES17087.1"/>
    <property type="molecule type" value="Genomic_DNA"/>
</dbReference>
<dbReference type="SUPFAM" id="SSF56349">
    <property type="entry name" value="DNA breaking-rejoining enzymes"/>
    <property type="match status" value="1"/>
</dbReference>
<dbReference type="InterPro" id="IPR002104">
    <property type="entry name" value="Integrase_catalytic"/>
</dbReference>
<dbReference type="AlphaFoldDB" id="A0A5M3X5X5"/>
<dbReference type="Gene3D" id="1.10.150.130">
    <property type="match status" value="1"/>
</dbReference>
<dbReference type="CDD" id="cd00397">
    <property type="entry name" value="DNA_BRE_C"/>
    <property type="match status" value="1"/>
</dbReference>
<feature type="domain" description="Tyr recombinase" evidence="5">
    <location>
        <begin position="196"/>
        <end position="380"/>
    </location>
</feature>
<dbReference type="PANTHER" id="PTHR30349">
    <property type="entry name" value="PHAGE INTEGRASE-RELATED"/>
    <property type="match status" value="1"/>
</dbReference>
<dbReference type="PROSITE" id="PS51898">
    <property type="entry name" value="TYR_RECOMBINASE"/>
    <property type="match status" value="1"/>
</dbReference>
<dbReference type="Gene3D" id="1.10.443.10">
    <property type="entry name" value="Intergrase catalytic core"/>
    <property type="match status" value="1"/>
</dbReference>
<dbReference type="InterPro" id="IPR010998">
    <property type="entry name" value="Integrase_recombinase_N"/>
</dbReference>
<keyword evidence="7" id="KW-1185">Reference proteome</keyword>
<name>A0A5M3X5X5_9ACTN</name>
<gene>
    <name evidence="6" type="ORF">Amac_106850</name>
</gene>
<evidence type="ECO:0000256" key="4">
    <source>
        <dbReference type="SAM" id="MobiDB-lite"/>
    </source>
</evidence>
<dbReference type="Pfam" id="PF02899">
    <property type="entry name" value="Phage_int_SAM_1"/>
    <property type="match status" value="1"/>
</dbReference>
<dbReference type="Pfam" id="PF00589">
    <property type="entry name" value="Phage_integrase"/>
    <property type="match status" value="1"/>
</dbReference>
<dbReference type="InterPro" id="IPR050090">
    <property type="entry name" value="Tyrosine_recombinase_XerCD"/>
</dbReference>
<feature type="region of interest" description="Disordered" evidence="4">
    <location>
        <begin position="93"/>
        <end position="128"/>
    </location>
</feature>
<feature type="compositionally biased region" description="Basic residues" evidence="4">
    <location>
        <begin position="183"/>
        <end position="192"/>
    </location>
</feature>
<accession>A0A5M3X5X5</accession>
<evidence type="ECO:0000259" key="5">
    <source>
        <dbReference type="PROSITE" id="PS51898"/>
    </source>
</evidence>
<evidence type="ECO:0000313" key="7">
    <source>
        <dbReference type="Proteomes" id="UP000331127"/>
    </source>
</evidence>
<keyword evidence="1" id="KW-0229">DNA integration</keyword>
<evidence type="ECO:0000256" key="3">
    <source>
        <dbReference type="ARBA" id="ARBA00023172"/>
    </source>
</evidence>